<proteinExistence type="predicted"/>
<evidence type="ECO:0000313" key="3">
    <source>
        <dbReference type="Proteomes" id="UP001458946"/>
    </source>
</evidence>
<reference evidence="2 3" key="1">
    <citation type="submission" date="2024-02" db="EMBL/GenBank/DDBJ databases">
        <title>Deinococcus xinjiangensis NBRC 107630.</title>
        <authorList>
            <person name="Ichikawa N."/>
            <person name="Katano-Makiyama Y."/>
            <person name="Hidaka K."/>
        </authorList>
    </citation>
    <scope>NUCLEOTIDE SEQUENCE [LARGE SCALE GENOMIC DNA]</scope>
    <source>
        <strain evidence="2 3">NBRC 107630</strain>
    </source>
</reference>
<dbReference type="EMBL" id="BAABRN010000008">
    <property type="protein sequence ID" value="GAA5501274.1"/>
    <property type="molecule type" value="Genomic_DNA"/>
</dbReference>
<keyword evidence="3" id="KW-1185">Reference proteome</keyword>
<dbReference type="Proteomes" id="UP001458946">
    <property type="component" value="Unassembled WGS sequence"/>
</dbReference>
<dbReference type="RefSeq" id="WP_353541248.1">
    <property type="nucleotide sequence ID" value="NZ_BAABRN010000008.1"/>
</dbReference>
<dbReference type="InterPro" id="IPR011041">
    <property type="entry name" value="Quinoprot_gluc/sorb_DH_b-prop"/>
</dbReference>
<keyword evidence="1" id="KW-0732">Signal</keyword>
<dbReference type="PROSITE" id="PS51257">
    <property type="entry name" value="PROKAR_LIPOPROTEIN"/>
    <property type="match status" value="1"/>
</dbReference>
<comment type="caution">
    <text evidence="2">The sequence shown here is derived from an EMBL/GenBank/DDBJ whole genome shotgun (WGS) entry which is preliminary data.</text>
</comment>
<sequence>MKSRSRHLPFPAWAALSLPLLALSACTGTEETAPDVRIALLTDGGRTLGYVTSTLGNTAPSALTGTQNLASANGRGVDLAPLNTGRNLALTLTDRIEQRDVNLASAAAFEALPFTPCLTQTAQNIGRDRLFTFSECNGVQQVALYRSDRTLIWWATLPTKPLPIPSSDTPPIRIAVVGDSGVVARPALTGGSEVMRIVPRTSGDPLQDRVAVVSDPIPTLSIRDLAPYGNDIYAATDTGVRPLLPTGVPDATNTPSSVTAFGTGRVDRLWYGLAGSKGLLAAWRDNFSSGNSTEPLRIWDVASAKPAVNTVAIAGLRDLAFDLNGQMYTLSANSLNRYDALLSLQQGYWYGTTLNSSLQDAIALTVLVP</sequence>
<gene>
    <name evidence="2" type="ORF">Dxin01_01006</name>
</gene>
<feature type="chain" id="PRO_5045553999" description="Lipoprotein" evidence="1">
    <location>
        <begin position="23"/>
        <end position="369"/>
    </location>
</feature>
<dbReference type="SUPFAM" id="SSF50952">
    <property type="entry name" value="Soluble quinoprotein glucose dehydrogenase"/>
    <property type="match status" value="1"/>
</dbReference>
<name>A0ABP9V7L8_9DEIO</name>
<protein>
    <recommendedName>
        <fullName evidence="4">Lipoprotein</fullName>
    </recommendedName>
</protein>
<evidence type="ECO:0008006" key="4">
    <source>
        <dbReference type="Google" id="ProtNLM"/>
    </source>
</evidence>
<evidence type="ECO:0000313" key="2">
    <source>
        <dbReference type="EMBL" id="GAA5501274.1"/>
    </source>
</evidence>
<evidence type="ECO:0000256" key="1">
    <source>
        <dbReference type="SAM" id="SignalP"/>
    </source>
</evidence>
<organism evidence="2 3">
    <name type="scientific">Deinococcus xinjiangensis</name>
    <dbReference type="NCBI Taxonomy" id="457454"/>
    <lineage>
        <taxon>Bacteria</taxon>
        <taxon>Thermotogati</taxon>
        <taxon>Deinococcota</taxon>
        <taxon>Deinococci</taxon>
        <taxon>Deinococcales</taxon>
        <taxon>Deinococcaceae</taxon>
        <taxon>Deinococcus</taxon>
    </lineage>
</organism>
<accession>A0ABP9V7L8</accession>
<feature type="signal peptide" evidence="1">
    <location>
        <begin position="1"/>
        <end position="22"/>
    </location>
</feature>